<evidence type="ECO:0000313" key="3">
    <source>
        <dbReference type="Proteomes" id="UP000054342"/>
    </source>
</evidence>
<evidence type="ECO:0000313" key="2">
    <source>
        <dbReference type="EMBL" id="KIW54607.1"/>
    </source>
</evidence>
<evidence type="ECO:0000256" key="1">
    <source>
        <dbReference type="SAM" id="MobiDB-lite"/>
    </source>
</evidence>
<dbReference type="HOGENOM" id="CLU_048008_2_0_1"/>
<dbReference type="AlphaFoldDB" id="A0A0D2CWQ8"/>
<dbReference type="SUPFAM" id="SSF56112">
    <property type="entry name" value="Protein kinase-like (PK-like)"/>
    <property type="match status" value="1"/>
</dbReference>
<name>A0A0D2CWQ8_9EURO</name>
<accession>A0A0D2CWQ8</accession>
<keyword evidence="3" id="KW-1185">Reference proteome</keyword>
<evidence type="ECO:0008006" key="4">
    <source>
        <dbReference type="Google" id="ProtNLM"/>
    </source>
</evidence>
<proteinExistence type="predicted"/>
<feature type="region of interest" description="Disordered" evidence="1">
    <location>
        <begin position="1"/>
        <end position="93"/>
    </location>
</feature>
<dbReference type="Proteomes" id="UP000054342">
    <property type="component" value="Unassembled WGS sequence"/>
</dbReference>
<dbReference type="RefSeq" id="XP_013315191.1">
    <property type="nucleotide sequence ID" value="XM_013459737.1"/>
</dbReference>
<dbReference type="EMBL" id="KN847320">
    <property type="protein sequence ID" value="KIW54607.1"/>
    <property type="molecule type" value="Genomic_DNA"/>
</dbReference>
<protein>
    <recommendedName>
        <fullName evidence="4">Protein kinase domain-containing protein</fullName>
    </recommendedName>
</protein>
<reference evidence="2 3" key="1">
    <citation type="submission" date="2015-01" db="EMBL/GenBank/DDBJ databases">
        <title>The Genome Sequence of Exophiala xenobiotica CBS118157.</title>
        <authorList>
            <consortium name="The Broad Institute Genomics Platform"/>
            <person name="Cuomo C."/>
            <person name="de Hoog S."/>
            <person name="Gorbushina A."/>
            <person name="Stielow B."/>
            <person name="Teixiera M."/>
            <person name="Abouelleil A."/>
            <person name="Chapman S.B."/>
            <person name="Priest M."/>
            <person name="Young S.K."/>
            <person name="Wortman J."/>
            <person name="Nusbaum C."/>
            <person name="Birren B."/>
        </authorList>
    </citation>
    <scope>NUCLEOTIDE SEQUENCE [LARGE SCALE GENOMIC DNA]</scope>
    <source>
        <strain evidence="2 3">CBS 118157</strain>
    </source>
</reference>
<dbReference type="STRING" id="348802.A0A0D2CWQ8"/>
<sequence length="289" mass="31971">MSSNTPNRRTRIDFDAIRGFRGSSQSTKRQGEHLTGVEKPSGRVTGFNPATGSLRTLSPGAHRTNSATGSRRLNPPAAPGSGTEPSLLVKHQSPWEKYKRSHGIRLGEEEDDMVDVAEVRDPWSDDIIVPPKKEGPTPYVVAVRNFSTYHGEENCRILQQVKHENIVAVRDIFLYDDSFYVVSEHMPMSLSLFTGFPKHLDEDQLASILGQGGSELRLCWSNPGSRDIRALSFITMELMQKYAKADGAVGVDDLRRWPSDSLAVGFLSETTSVTSAERLLKASKAPQVF</sequence>
<gene>
    <name evidence="2" type="ORF">PV05_06956</name>
</gene>
<dbReference type="InterPro" id="IPR011009">
    <property type="entry name" value="Kinase-like_dom_sf"/>
</dbReference>
<dbReference type="Gene3D" id="1.10.510.10">
    <property type="entry name" value="Transferase(Phosphotransferase) domain 1"/>
    <property type="match status" value="1"/>
</dbReference>
<dbReference type="OrthoDB" id="4540758at2759"/>
<dbReference type="GeneID" id="25328864"/>
<organism evidence="2 3">
    <name type="scientific">Exophiala xenobiotica</name>
    <dbReference type="NCBI Taxonomy" id="348802"/>
    <lineage>
        <taxon>Eukaryota</taxon>
        <taxon>Fungi</taxon>
        <taxon>Dikarya</taxon>
        <taxon>Ascomycota</taxon>
        <taxon>Pezizomycotina</taxon>
        <taxon>Eurotiomycetes</taxon>
        <taxon>Chaetothyriomycetidae</taxon>
        <taxon>Chaetothyriales</taxon>
        <taxon>Herpotrichiellaceae</taxon>
        <taxon>Exophiala</taxon>
    </lineage>
</organism>